<protein>
    <submittedName>
        <fullName evidence="5">AraC family ligand binding domain-containing protein</fullName>
    </submittedName>
</protein>
<reference evidence="5 6" key="1">
    <citation type="journal article" date="2013" name="Int. J. Syst. Evol. Microbiol.">
        <title>Comamonas guangdongensis sp. nov., isolated from subterranean forest sediment, and emended description of the genus Comamonas.</title>
        <authorList>
            <person name="Zhang J."/>
            <person name="Wang Y."/>
            <person name="Zhou S."/>
            <person name="Wu C."/>
            <person name="He J."/>
            <person name="Li F."/>
        </authorList>
    </citation>
    <scope>NUCLEOTIDE SEQUENCE [LARGE SCALE GENOMIC DNA]</scope>
    <source>
        <strain evidence="5 6">CCTCC AB2011133</strain>
    </source>
</reference>
<dbReference type="Pfam" id="PF02311">
    <property type="entry name" value="AraC_binding"/>
    <property type="match status" value="1"/>
</dbReference>
<dbReference type="InterPro" id="IPR037923">
    <property type="entry name" value="HTH-like"/>
</dbReference>
<gene>
    <name evidence="5" type="ORF">AB6724_21285</name>
</gene>
<sequence>MTNAMPLDQNSWLHRTDAIQGIELIEAFFQGNAYGMHRHDTYAIGCTMAGGQAFQYRGSHRQSLPGHTMVLHPDEAHDGQAGTDDGFHYRMVYVNPALIQEVLGGQELPYIEGGITQSPRLLVATKAMLDKPHGPTNSMEETDAIVELALALYAEAGCTSGQRAKDFQSTKLAHDFLCDAWQSTISMEDLSAVTGRDRWSLSRDFRMFYGTSPSRFLRLFKDVSHDGWRYYFPTTRYLEAIGAMSEVLWHIEGRPYSSMSYAQKTVYMRKIMDGDLGWDLKFALSPVCLPCSEGALMWDSDLRPFQKGVNLFVWAWNMHRSGRAHPQLPPPEVFSGTDLWARSSSNWH</sequence>
<evidence type="ECO:0000256" key="1">
    <source>
        <dbReference type="ARBA" id="ARBA00023015"/>
    </source>
</evidence>
<dbReference type="EMBL" id="JBFYGN010000045">
    <property type="protein sequence ID" value="MEX8195371.1"/>
    <property type="molecule type" value="Genomic_DNA"/>
</dbReference>
<evidence type="ECO:0000313" key="6">
    <source>
        <dbReference type="Proteomes" id="UP001561046"/>
    </source>
</evidence>
<evidence type="ECO:0000259" key="4">
    <source>
        <dbReference type="Pfam" id="PF02311"/>
    </source>
</evidence>
<dbReference type="RefSeq" id="WP_369340542.1">
    <property type="nucleotide sequence ID" value="NZ_JBFYGN010000045.1"/>
</dbReference>
<dbReference type="PANTHER" id="PTHR46796">
    <property type="entry name" value="HTH-TYPE TRANSCRIPTIONAL ACTIVATOR RHAS-RELATED"/>
    <property type="match status" value="1"/>
</dbReference>
<name>A0ABV4A1T5_9BURK</name>
<organism evidence="5 6">
    <name type="scientific">Comamonas guangdongensis</name>
    <dbReference type="NCBI Taxonomy" id="510515"/>
    <lineage>
        <taxon>Bacteria</taxon>
        <taxon>Pseudomonadati</taxon>
        <taxon>Pseudomonadota</taxon>
        <taxon>Betaproteobacteria</taxon>
        <taxon>Burkholderiales</taxon>
        <taxon>Comamonadaceae</taxon>
        <taxon>Comamonas</taxon>
    </lineage>
</organism>
<evidence type="ECO:0000313" key="5">
    <source>
        <dbReference type="EMBL" id="MEX8195371.1"/>
    </source>
</evidence>
<dbReference type="PANTHER" id="PTHR46796:SF2">
    <property type="entry name" value="TRANSCRIPTIONAL REGULATORY PROTEIN"/>
    <property type="match status" value="1"/>
</dbReference>
<keyword evidence="1" id="KW-0805">Transcription regulation</keyword>
<dbReference type="Proteomes" id="UP001561046">
    <property type="component" value="Unassembled WGS sequence"/>
</dbReference>
<comment type="caution">
    <text evidence="5">The sequence shown here is derived from an EMBL/GenBank/DDBJ whole genome shotgun (WGS) entry which is preliminary data.</text>
</comment>
<dbReference type="SUPFAM" id="SSF51215">
    <property type="entry name" value="Regulatory protein AraC"/>
    <property type="match status" value="1"/>
</dbReference>
<keyword evidence="2" id="KW-0238">DNA-binding</keyword>
<dbReference type="InterPro" id="IPR003313">
    <property type="entry name" value="AraC-bd"/>
</dbReference>
<dbReference type="InterPro" id="IPR050204">
    <property type="entry name" value="AraC_XylS_family_regulators"/>
</dbReference>
<feature type="domain" description="AraC-type arabinose-binding/dimerisation" evidence="4">
    <location>
        <begin position="21"/>
        <end position="108"/>
    </location>
</feature>
<accession>A0ABV4A1T5</accession>
<evidence type="ECO:0000256" key="3">
    <source>
        <dbReference type="ARBA" id="ARBA00023163"/>
    </source>
</evidence>
<keyword evidence="6" id="KW-1185">Reference proteome</keyword>
<keyword evidence="3" id="KW-0804">Transcription</keyword>
<evidence type="ECO:0000256" key="2">
    <source>
        <dbReference type="ARBA" id="ARBA00023125"/>
    </source>
</evidence>
<proteinExistence type="predicted"/>